<dbReference type="PANTHER" id="PTHR37941:SF1">
    <property type="entry name" value="FUMARASE E-RELATED"/>
    <property type="match status" value="1"/>
</dbReference>
<dbReference type="GO" id="GO:0045892">
    <property type="term" value="P:negative regulation of DNA-templated transcription"/>
    <property type="evidence" value="ECO:0007669"/>
    <property type="project" value="TreeGrafter"/>
</dbReference>
<dbReference type="InterPro" id="IPR007761">
    <property type="entry name" value="MtlR-like"/>
</dbReference>
<dbReference type="Pfam" id="PF05068">
    <property type="entry name" value="MtlR"/>
    <property type="match status" value="1"/>
</dbReference>
<dbReference type="Gene3D" id="1.20.120.330">
    <property type="entry name" value="Nucleotidyltransferases domain 2"/>
    <property type="match status" value="1"/>
</dbReference>
<dbReference type="InterPro" id="IPR038026">
    <property type="entry name" value="MtlR-like_sf"/>
</dbReference>
<dbReference type="EMBL" id="RYYV01000050">
    <property type="protein sequence ID" value="RUL68505.1"/>
    <property type="molecule type" value="Genomic_DNA"/>
</dbReference>
<dbReference type="SUPFAM" id="SSF158668">
    <property type="entry name" value="MtlR-like"/>
    <property type="match status" value="1"/>
</dbReference>
<sequence length="215" mass="23662">MSTETGSTDMSNMEEALKAFKAKAFSLIADEEVRAMAEEVFNFRSLLNSETDRGAALMAGSFLDQKLTTLLKRRLVEDKKVSESAFDHAGPLGSFASRIDFSYLIGCLSKSAWRDLQLIRKVRNDFGHVAGPISFEDPAISQRCKALSFAGKSVEMDARAKFKRAVMGLLAHIGTATVTTVRLEKALDPQIPKDMSRSEAMDLLRKFAEGEMAPS</sequence>
<name>A0A3S0RH10_9GAMM</name>
<comment type="caution">
    <text evidence="1">The sequence shown here is derived from an EMBL/GenBank/DDBJ whole genome shotgun (WGS) entry which is preliminary data.</text>
</comment>
<reference evidence="1 2" key="1">
    <citation type="submission" date="2018-12" db="EMBL/GenBank/DDBJ databases">
        <title>Dyella dinghuensis sp. nov. DHOA06 and Dyella choica sp. nov. 4M-K27, isolated from forest soil.</title>
        <authorList>
            <person name="Qiu L.-H."/>
            <person name="Gao Z.-H."/>
        </authorList>
    </citation>
    <scope>NUCLEOTIDE SEQUENCE [LARGE SCALE GENOMIC DNA]</scope>
    <source>
        <strain evidence="1 2">4M-K27</strain>
    </source>
</reference>
<gene>
    <name evidence="1" type="ORF">EKH80_23460</name>
</gene>
<keyword evidence="2" id="KW-1185">Reference proteome</keyword>
<accession>A0A3S0RH10</accession>
<evidence type="ECO:0000313" key="2">
    <source>
        <dbReference type="Proteomes" id="UP000274358"/>
    </source>
</evidence>
<organism evidence="1 2">
    <name type="scientific">Dyella choica</name>
    <dbReference type="NCBI Taxonomy" id="1927959"/>
    <lineage>
        <taxon>Bacteria</taxon>
        <taxon>Pseudomonadati</taxon>
        <taxon>Pseudomonadota</taxon>
        <taxon>Gammaproteobacteria</taxon>
        <taxon>Lysobacterales</taxon>
        <taxon>Rhodanobacteraceae</taxon>
        <taxon>Dyella</taxon>
    </lineage>
</organism>
<dbReference type="AlphaFoldDB" id="A0A3S0RH10"/>
<proteinExistence type="predicted"/>
<dbReference type="PANTHER" id="PTHR37941">
    <property type="entry name" value="FUMARASE E-RELATED"/>
    <property type="match status" value="1"/>
</dbReference>
<dbReference type="Proteomes" id="UP000274358">
    <property type="component" value="Unassembled WGS sequence"/>
</dbReference>
<protein>
    <submittedName>
        <fullName evidence="1">Uncharacterized protein</fullName>
    </submittedName>
</protein>
<evidence type="ECO:0000313" key="1">
    <source>
        <dbReference type="EMBL" id="RUL68505.1"/>
    </source>
</evidence>